<gene>
    <name evidence="7" type="primary">msrA</name>
    <name evidence="9" type="ORF">PQO03_03735</name>
</gene>
<comment type="function">
    <text evidence="3 7">Has an important function as a repair enzyme for proteins that have been inactivated by oxidation. Catalyzes the reversible oxidation-reduction of methionine sulfoxide in proteins to methionine.</text>
</comment>
<evidence type="ECO:0000256" key="2">
    <source>
        <dbReference type="ARBA" id="ARBA00023268"/>
    </source>
</evidence>
<evidence type="ECO:0000259" key="8">
    <source>
        <dbReference type="PROSITE" id="PS51790"/>
    </source>
</evidence>
<dbReference type="NCBIfam" id="TIGR00357">
    <property type="entry name" value="peptide-methionine (R)-S-oxide reductase MsrB"/>
    <property type="match status" value="1"/>
</dbReference>
<dbReference type="InterPro" id="IPR036509">
    <property type="entry name" value="Met_Sox_Rdtase_MsrA_sf"/>
</dbReference>
<dbReference type="GO" id="GO:0033743">
    <property type="term" value="F:peptide-methionine (R)-S-oxide reductase activity"/>
    <property type="evidence" value="ECO:0007669"/>
    <property type="project" value="UniProtKB-EC"/>
</dbReference>
<accession>A0ABY7VT30</accession>
<feature type="active site" evidence="7">
    <location>
        <position position="152"/>
    </location>
</feature>
<comment type="catalytic activity">
    <reaction evidence="6 7">
        <text>[thioredoxin]-disulfide + L-methionine + H2O = L-methionine (S)-S-oxide + [thioredoxin]-dithiol</text>
        <dbReference type="Rhea" id="RHEA:19993"/>
        <dbReference type="Rhea" id="RHEA-COMP:10698"/>
        <dbReference type="Rhea" id="RHEA-COMP:10700"/>
        <dbReference type="ChEBI" id="CHEBI:15377"/>
        <dbReference type="ChEBI" id="CHEBI:29950"/>
        <dbReference type="ChEBI" id="CHEBI:50058"/>
        <dbReference type="ChEBI" id="CHEBI:57844"/>
        <dbReference type="ChEBI" id="CHEBI:58772"/>
        <dbReference type="EC" id="1.8.4.11"/>
    </reaction>
</comment>
<keyword evidence="2" id="KW-0511">Multifunctional enzyme</keyword>
<feature type="domain" description="MsrB" evidence="8">
    <location>
        <begin position="22"/>
        <end position="140"/>
    </location>
</feature>
<comment type="catalytic activity">
    <reaction evidence="4 7">
        <text>L-methionyl-[protein] + [thioredoxin]-disulfide + H2O = L-methionyl-(S)-S-oxide-[protein] + [thioredoxin]-dithiol</text>
        <dbReference type="Rhea" id="RHEA:14217"/>
        <dbReference type="Rhea" id="RHEA-COMP:10698"/>
        <dbReference type="Rhea" id="RHEA-COMP:10700"/>
        <dbReference type="Rhea" id="RHEA-COMP:12313"/>
        <dbReference type="Rhea" id="RHEA-COMP:12315"/>
        <dbReference type="ChEBI" id="CHEBI:15377"/>
        <dbReference type="ChEBI" id="CHEBI:16044"/>
        <dbReference type="ChEBI" id="CHEBI:29950"/>
        <dbReference type="ChEBI" id="CHEBI:44120"/>
        <dbReference type="ChEBI" id="CHEBI:50058"/>
        <dbReference type="EC" id="1.8.4.11"/>
    </reaction>
</comment>
<evidence type="ECO:0000256" key="6">
    <source>
        <dbReference type="ARBA" id="ARBA00048782"/>
    </source>
</evidence>
<dbReference type="NCBIfam" id="TIGR00401">
    <property type="entry name" value="msrA"/>
    <property type="match status" value="1"/>
</dbReference>
<evidence type="ECO:0000256" key="4">
    <source>
        <dbReference type="ARBA" id="ARBA00047806"/>
    </source>
</evidence>
<evidence type="ECO:0000256" key="7">
    <source>
        <dbReference type="HAMAP-Rule" id="MF_01401"/>
    </source>
</evidence>
<dbReference type="Pfam" id="PF01641">
    <property type="entry name" value="SelR"/>
    <property type="match status" value="1"/>
</dbReference>
<dbReference type="PROSITE" id="PS51257">
    <property type="entry name" value="PROKAR_LIPOPROTEIN"/>
    <property type="match status" value="1"/>
</dbReference>
<dbReference type="NCBIfam" id="NF004042">
    <property type="entry name" value="PRK05550.1"/>
    <property type="match status" value="1"/>
</dbReference>
<dbReference type="HAMAP" id="MF_01401">
    <property type="entry name" value="MsrA"/>
    <property type="match status" value="1"/>
</dbReference>
<sequence>MRCIMLLLSLMLFSCSDTPTKTHLKYNELSKAEAHVLLEKGTERPFSGEYNKHYDKGVYTCRQCDSILFKSESKFDSGSGWPSFDDFVKGAVVIQSDFTREEIICATCEGHLGHVFKGEEFTPKDTRHCVNSLAIKFISKQGLSKAIFASGCFWGTDYWMRSIPGVISTRSGYIGGQVSDPSYEDVCTGSTGHYEAVEVTYDNRIVNYESIAKMYFNTHNPEQANGQGNDIGSQYLPAVFYGNDEEKRTIEKLIAQLKSKGYRPATDLISASEFWPAEDYHQDYYLKKGEKPYCHFYKPLFDEKD</sequence>
<dbReference type="InterPro" id="IPR002569">
    <property type="entry name" value="Met_Sox_Rdtase_MsrA_dom"/>
</dbReference>
<evidence type="ECO:0000313" key="10">
    <source>
        <dbReference type="Proteomes" id="UP001214250"/>
    </source>
</evidence>
<reference evidence="9 10" key="1">
    <citation type="submission" date="2023-02" db="EMBL/GenBank/DDBJ databases">
        <title>Genome sequence of Lentisphaera profundi SAORIC-696.</title>
        <authorList>
            <person name="Kim e."/>
            <person name="Cho J.-C."/>
            <person name="Choi A."/>
            <person name="Kang I."/>
        </authorList>
    </citation>
    <scope>NUCLEOTIDE SEQUENCE [LARGE SCALE GENOMIC DNA]</scope>
    <source>
        <strain evidence="9 10">SAORIC-696</strain>
    </source>
</reference>
<name>A0ABY7VT30_9BACT</name>
<dbReference type="PANTHER" id="PTHR43774:SF1">
    <property type="entry name" value="PEPTIDE METHIONINE SULFOXIDE REDUCTASE MSRA 2"/>
    <property type="match status" value="1"/>
</dbReference>
<dbReference type="InterPro" id="IPR002579">
    <property type="entry name" value="Met_Sox_Rdtase_MsrB_dom"/>
</dbReference>
<dbReference type="SUPFAM" id="SSF51316">
    <property type="entry name" value="Mss4-like"/>
    <property type="match status" value="1"/>
</dbReference>
<keyword evidence="10" id="KW-1185">Reference proteome</keyword>
<dbReference type="Proteomes" id="UP001214250">
    <property type="component" value="Chromosome 1"/>
</dbReference>
<evidence type="ECO:0000256" key="3">
    <source>
        <dbReference type="ARBA" id="ARBA00024679"/>
    </source>
</evidence>
<comment type="similarity">
    <text evidence="7">Belongs to the MsrA Met sulfoxide reductase family.</text>
</comment>
<evidence type="ECO:0000313" key="9">
    <source>
        <dbReference type="EMBL" id="WDE97066.1"/>
    </source>
</evidence>
<dbReference type="PANTHER" id="PTHR43774">
    <property type="entry name" value="PEPTIDE METHIONINE SULFOXIDE REDUCTASE"/>
    <property type="match status" value="1"/>
</dbReference>
<evidence type="ECO:0000256" key="5">
    <source>
        <dbReference type="ARBA" id="ARBA00048488"/>
    </source>
</evidence>
<dbReference type="Gene3D" id="3.30.1060.10">
    <property type="entry name" value="Peptide methionine sulphoxide reductase MsrA"/>
    <property type="match status" value="1"/>
</dbReference>
<dbReference type="Pfam" id="PF01625">
    <property type="entry name" value="PMSR"/>
    <property type="match status" value="1"/>
</dbReference>
<comment type="catalytic activity">
    <reaction evidence="5">
        <text>L-methionyl-[protein] + [thioredoxin]-disulfide + H2O = L-methionyl-(R)-S-oxide-[protein] + [thioredoxin]-dithiol</text>
        <dbReference type="Rhea" id="RHEA:24164"/>
        <dbReference type="Rhea" id="RHEA-COMP:10698"/>
        <dbReference type="Rhea" id="RHEA-COMP:10700"/>
        <dbReference type="Rhea" id="RHEA-COMP:12313"/>
        <dbReference type="Rhea" id="RHEA-COMP:12314"/>
        <dbReference type="ChEBI" id="CHEBI:15377"/>
        <dbReference type="ChEBI" id="CHEBI:16044"/>
        <dbReference type="ChEBI" id="CHEBI:29950"/>
        <dbReference type="ChEBI" id="CHEBI:45764"/>
        <dbReference type="ChEBI" id="CHEBI:50058"/>
        <dbReference type="EC" id="1.8.4.12"/>
    </reaction>
</comment>
<dbReference type="RefSeq" id="WP_274151224.1">
    <property type="nucleotide sequence ID" value="NZ_CP117811.1"/>
</dbReference>
<proteinExistence type="inferred from homology"/>
<keyword evidence="1 7" id="KW-0560">Oxidoreductase</keyword>
<dbReference type="InterPro" id="IPR011057">
    <property type="entry name" value="Mss4-like_sf"/>
</dbReference>
<dbReference type="SUPFAM" id="SSF55068">
    <property type="entry name" value="Peptide methionine sulfoxide reductase"/>
    <property type="match status" value="1"/>
</dbReference>
<evidence type="ECO:0000256" key="1">
    <source>
        <dbReference type="ARBA" id="ARBA00023002"/>
    </source>
</evidence>
<organism evidence="9 10">
    <name type="scientific">Lentisphaera profundi</name>
    <dbReference type="NCBI Taxonomy" id="1658616"/>
    <lineage>
        <taxon>Bacteria</taxon>
        <taxon>Pseudomonadati</taxon>
        <taxon>Lentisphaerota</taxon>
        <taxon>Lentisphaeria</taxon>
        <taxon>Lentisphaerales</taxon>
        <taxon>Lentisphaeraceae</taxon>
        <taxon>Lentisphaera</taxon>
    </lineage>
</organism>
<dbReference type="EMBL" id="CP117811">
    <property type="protein sequence ID" value="WDE97066.1"/>
    <property type="molecule type" value="Genomic_DNA"/>
</dbReference>
<protein>
    <recommendedName>
        <fullName evidence="7">Peptide methionine sulfoxide reductase MsrA</fullName>
        <shortName evidence="7">Protein-methionine-S-oxide reductase</shortName>
        <ecNumber evidence="7">1.8.4.11</ecNumber>
    </recommendedName>
    <alternativeName>
        <fullName evidence="7">Peptide-methionine (S)-S-oxide reductase</fullName>
        <shortName evidence="7">Peptide Met(O) reductase</shortName>
    </alternativeName>
</protein>
<dbReference type="EC" id="1.8.4.11" evidence="7"/>
<dbReference type="Gene3D" id="2.170.150.20">
    <property type="entry name" value="Peptide methionine sulfoxide reductase"/>
    <property type="match status" value="1"/>
</dbReference>
<dbReference type="GO" id="GO:0008113">
    <property type="term" value="F:peptide-methionine (S)-S-oxide reductase activity"/>
    <property type="evidence" value="ECO:0007669"/>
    <property type="project" value="UniProtKB-EC"/>
</dbReference>
<dbReference type="PROSITE" id="PS51790">
    <property type="entry name" value="MSRB"/>
    <property type="match status" value="1"/>
</dbReference>